<evidence type="ECO:0000313" key="1">
    <source>
        <dbReference type="EMBL" id="KAF6823176.1"/>
    </source>
</evidence>
<dbReference type="Proteomes" id="UP000654918">
    <property type="component" value="Unassembled WGS sequence"/>
</dbReference>
<evidence type="ECO:0000313" key="2">
    <source>
        <dbReference type="Proteomes" id="UP000654918"/>
    </source>
</evidence>
<name>A0A8H6K2D0_9PEZI</name>
<proteinExistence type="predicted"/>
<comment type="caution">
    <text evidence="1">The sequence shown here is derived from an EMBL/GenBank/DDBJ whole genome shotgun (WGS) entry which is preliminary data.</text>
</comment>
<keyword evidence="2" id="KW-1185">Reference proteome</keyword>
<sequence length="334" mass="36375">MSENRWPFNKDIVHHHGREITKAVFVIDTQPEPRPLPIGFELLRRFTSFTYEKLLKGFVFSDTESTISGAEVTFAEFEHPCSVAEVSTKSSTQAALLDAWRETDDDFSDIQWPPSSSGPDILSVKSKHYGSVAKVSTEAPTKAVLADANCENEDAFPGIQCPSSSSIQTTQLGDGDDDDIFGVGDCSDAVKISNTDFTLLWYQETQEDKTEDHHLECDNFDDLDHSMAGINECVMSYEDYIAQDIIQQFWSDMEEQLSSSALSGTATKSASYHTLGDCSPSNLILPLTIAECATSSTGDPSHSKIISLFAGLSGIPGLSRLSHYTGGLSAGLDA</sequence>
<reference evidence="1" key="1">
    <citation type="journal article" date="2020" name="Phytopathology">
        <title>Genome Sequence Resources of Colletotrichum truncatum, C. plurivorum, C. musicola, and C. sojae: Four Species Pathogenic to Soybean (Glycine max).</title>
        <authorList>
            <person name="Rogerio F."/>
            <person name="Boufleur T.R."/>
            <person name="Ciampi-Guillardi M."/>
            <person name="Sukno S.A."/>
            <person name="Thon M.R."/>
            <person name="Massola Junior N.S."/>
            <person name="Baroncelli R."/>
        </authorList>
    </citation>
    <scope>NUCLEOTIDE SEQUENCE</scope>
    <source>
        <strain evidence="1">LFN00145</strain>
    </source>
</reference>
<dbReference type="AlphaFoldDB" id="A0A8H6K2D0"/>
<organism evidence="1 2">
    <name type="scientific">Colletotrichum plurivorum</name>
    <dbReference type="NCBI Taxonomy" id="2175906"/>
    <lineage>
        <taxon>Eukaryota</taxon>
        <taxon>Fungi</taxon>
        <taxon>Dikarya</taxon>
        <taxon>Ascomycota</taxon>
        <taxon>Pezizomycotina</taxon>
        <taxon>Sordariomycetes</taxon>
        <taxon>Hypocreomycetidae</taxon>
        <taxon>Glomerellales</taxon>
        <taxon>Glomerellaceae</taxon>
        <taxon>Colletotrichum</taxon>
        <taxon>Colletotrichum orchidearum species complex</taxon>
    </lineage>
</organism>
<dbReference type="EMBL" id="WIGO01000218">
    <property type="protein sequence ID" value="KAF6823176.1"/>
    <property type="molecule type" value="Genomic_DNA"/>
</dbReference>
<protein>
    <submittedName>
        <fullName evidence="1">Uncharacterized protein</fullName>
    </submittedName>
</protein>
<accession>A0A8H6K2D0</accession>
<gene>
    <name evidence="1" type="ORF">CPLU01_11546</name>
</gene>